<reference evidence="3" key="1">
    <citation type="journal article" date="2023" name="Commun. Biol.">
        <title>Genome analysis of Parmales, the sister group of diatoms, reveals the evolutionary specialization of diatoms from phago-mixotrophs to photoautotrophs.</title>
        <authorList>
            <person name="Ban H."/>
            <person name="Sato S."/>
            <person name="Yoshikawa S."/>
            <person name="Yamada K."/>
            <person name="Nakamura Y."/>
            <person name="Ichinomiya M."/>
            <person name="Sato N."/>
            <person name="Blanc-Mathieu R."/>
            <person name="Endo H."/>
            <person name="Kuwata A."/>
            <person name="Ogata H."/>
        </authorList>
    </citation>
    <scope>NUCLEOTIDE SEQUENCE [LARGE SCALE GENOMIC DNA]</scope>
</reference>
<accession>A0A9W7FZ03</accession>
<evidence type="ECO:0000313" key="3">
    <source>
        <dbReference type="Proteomes" id="UP001165065"/>
    </source>
</evidence>
<dbReference type="AlphaFoldDB" id="A0A9W7FZ03"/>
<feature type="signal peptide" evidence="1">
    <location>
        <begin position="1"/>
        <end position="17"/>
    </location>
</feature>
<sequence>MVAPLLVSSVVFGICHAMLLMDPSSQDWSGIKLAQSTLHQFGKSEVASTISSNPSKLALIAPPPSMDRIPVDEIAKILASGAKEGTRVAEKGRRVLFRMLHSPTHKVRVDNRLREGTGLVEVENVGFWDPSVPTLAPAVYFSGIATSLLNHGYPGSWGLRGKQFVSDFDRATIGLCGAYDTFLAWSESSDLRRGLLLGIQYSAVRSFVEAKRLGGRASVGGKAVFFHASAHALCTLHHAIVLKGVGKDWGSDWGERVREYGEHRGGVIGNVLKDFHSPFENRVFKGLVFGAVGTNIALTTKRAWQF</sequence>
<name>A0A9W7FZ03_9STRA</name>
<protein>
    <submittedName>
        <fullName evidence="2">Uncharacterized protein</fullName>
    </submittedName>
</protein>
<evidence type="ECO:0000313" key="2">
    <source>
        <dbReference type="EMBL" id="GMI24192.1"/>
    </source>
</evidence>
<dbReference type="Proteomes" id="UP001165065">
    <property type="component" value="Unassembled WGS sequence"/>
</dbReference>
<comment type="caution">
    <text evidence="2">The sequence shown here is derived from an EMBL/GenBank/DDBJ whole genome shotgun (WGS) entry which is preliminary data.</text>
</comment>
<feature type="chain" id="PRO_5040785040" evidence="1">
    <location>
        <begin position="18"/>
        <end position="306"/>
    </location>
</feature>
<dbReference type="OrthoDB" id="194214at2759"/>
<keyword evidence="1" id="KW-0732">Signal</keyword>
<proteinExistence type="predicted"/>
<keyword evidence="3" id="KW-1185">Reference proteome</keyword>
<organism evidence="2 3">
    <name type="scientific">Triparma columacea</name>
    <dbReference type="NCBI Taxonomy" id="722753"/>
    <lineage>
        <taxon>Eukaryota</taxon>
        <taxon>Sar</taxon>
        <taxon>Stramenopiles</taxon>
        <taxon>Ochrophyta</taxon>
        <taxon>Bolidophyceae</taxon>
        <taxon>Parmales</taxon>
        <taxon>Triparmaceae</taxon>
        <taxon>Triparma</taxon>
    </lineage>
</organism>
<gene>
    <name evidence="2" type="ORF">TrCOL_g8504</name>
</gene>
<dbReference type="EMBL" id="BRYA01000581">
    <property type="protein sequence ID" value="GMI24192.1"/>
    <property type="molecule type" value="Genomic_DNA"/>
</dbReference>
<evidence type="ECO:0000256" key="1">
    <source>
        <dbReference type="SAM" id="SignalP"/>
    </source>
</evidence>